<dbReference type="EMBL" id="RXIC02000471">
    <property type="protein sequence ID" value="KAB1199402.1"/>
    <property type="molecule type" value="Genomic_DNA"/>
</dbReference>
<comment type="caution">
    <text evidence="8">The sequence shown here is derived from an EMBL/GenBank/DDBJ whole genome shotgun (WGS) entry which is preliminary data.</text>
</comment>
<keyword evidence="2" id="KW-0805">Transcription regulation</keyword>
<comment type="subcellular location">
    <subcellularLocation>
        <location evidence="1">Nucleus</location>
    </subcellularLocation>
</comment>
<dbReference type="InterPro" id="IPR039622">
    <property type="entry name" value="MBD10/11"/>
</dbReference>
<evidence type="ECO:0000256" key="6">
    <source>
        <dbReference type="SAM" id="MobiDB-lite"/>
    </source>
</evidence>
<name>A0A6A1UGL7_9ROSI</name>
<feature type="region of interest" description="Disordered" evidence="6">
    <location>
        <begin position="91"/>
        <end position="326"/>
    </location>
</feature>
<reference evidence="8 9" key="1">
    <citation type="journal article" date="2019" name="Plant Biotechnol. J.">
        <title>The red bayberry genome and genetic basis of sex determination.</title>
        <authorList>
            <person name="Jia H.M."/>
            <person name="Jia H.J."/>
            <person name="Cai Q.L."/>
            <person name="Wang Y."/>
            <person name="Zhao H.B."/>
            <person name="Yang W.F."/>
            <person name="Wang G.Y."/>
            <person name="Li Y.H."/>
            <person name="Zhan D.L."/>
            <person name="Shen Y.T."/>
            <person name="Niu Q.F."/>
            <person name="Chang L."/>
            <person name="Qiu J."/>
            <person name="Zhao L."/>
            <person name="Xie H.B."/>
            <person name="Fu W.Y."/>
            <person name="Jin J."/>
            <person name="Li X.W."/>
            <person name="Jiao Y."/>
            <person name="Zhou C.C."/>
            <person name="Tu T."/>
            <person name="Chai C.Y."/>
            <person name="Gao J.L."/>
            <person name="Fan L.J."/>
            <person name="van de Weg E."/>
            <person name="Wang J.Y."/>
            <person name="Gao Z.S."/>
        </authorList>
    </citation>
    <scope>NUCLEOTIDE SEQUENCE [LARGE SCALE GENOMIC DNA]</scope>
    <source>
        <tissue evidence="8">Leaves</tissue>
    </source>
</reference>
<keyword evidence="9" id="KW-1185">Reference proteome</keyword>
<dbReference type="Proteomes" id="UP000516437">
    <property type="component" value="Unassembled WGS sequence"/>
</dbReference>
<dbReference type="OrthoDB" id="1435582at2759"/>
<dbReference type="PANTHER" id="PTHR33729:SF6">
    <property type="entry name" value="METHYL-CPG-BINDING DOMAIN-CONTAINING PROTEIN 11"/>
    <property type="match status" value="1"/>
</dbReference>
<dbReference type="GO" id="GO:0003677">
    <property type="term" value="F:DNA binding"/>
    <property type="evidence" value="ECO:0007669"/>
    <property type="project" value="UniProtKB-KW"/>
</dbReference>
<gene>
    <name evidence="8" type="ORF">CJ030_MR0G024293</name>
</gene>
<sequence length="353" mass="38436">MVADIDAIRLSFRLDSLVLHKVKLAVGKQYELAYVLKEALKLIGQMFQCETLAQYFPKQGGTPKKNEVIFISPTGEEIVSRRQLEQYLKANPGGPAVSEFDWGTGETPRRSARISEKAKAAPPPEIEPLKKRSRKSSASKKDTKEKEAAPEGAEETKEVHMQDAEKTEKDNANAEVEKDGLEQSQDDNSVLDTSTKTEGAPKEGKAGQEVNISNDGEESKKTAEAKLKILKETAGEKEAEVSEVAPTENAKLKGANDQEKAQQLQVEAEKEDGSQEPDKPDTVGADGKKYGAEGEGKEGDSRSALESEGEIKENSMKGNNDDHKADVHEKTNMVEGEFIENGSRGGNAPEVKP</sequence>
<feature type="region of interest" description="Disordered" evidence="6">
    <location>
        <begin position="334"/>
        <end position="353"/>
    </location>
</feature>
<evidence type="ECO:0000256" key="5">
    <source>
        <dbReference type="ARBA" id="ARBA00023242"/>
    </source>
</evidence>
<feature type="compositionally biased region" description="Basic and acidic residues" evidence="6">
    <location>
        <begin position="139"/>
        <end position="181"/>
    </location>
</feature>
<keyword evidence="5" id="KW-0539">Nucleus</keyword>
<evidence type="ECO:0000256" key="4">
    <source>
        <dbReference type="ARBA" id="ARBA00023163"/>
    </source>
</evidence>
<feature type="compositionally biased region" description="Basic and acidic residues" evidence="6">
    <location>
        <begin position="107"/>
        <end position="119"/>
    </location>
</feature>
<evidence type="ECO:0000256" key="3">
    <source>
        <dbReference type="ARBA" id="ARBA00023125"/>
    </source>
</evidence>
<evidence type="ECO:0000256" key="2">
    <source>
        <dbReference type="ARBA" id="ARBA00023015"/>
    </source>
</evidence>
<protein>
    <submittedName>
        <fullName evidence="8">Methyl-CpG-binding domain-containing protein 10</fullName>
    </submittedName>
</protein>
<dbReference type="Pfam" id="PF01429">
    <property type="entry name" value="MBD"/>
    <property type="match status" value="1"/>
</dbReference>
<evidence type="ECO:0000313" key="9">
    <source>
        <dbReference type="Proteomes" id="UP000516437"/>
    </source>
</evidence>
<keyword evidence="3" id="KW-0238">DNA-binding</keyword>
<evidence type="ECO:0000313" key="8">
    <source>
        <dbReference type="EMBL" id="KAB1199402.1"/>
    </source>
</evidence>
<dbReference type="InterPro" id="IPR001739">
    <property type="entry name" value="Methyl_CpG_DNA-bd"/>
</dbReference>
<dbReference type="AlphaFoldDB" id="A0A6A1UGL7"/>
<feature type="compositionally biased region" description="Basic and acidic residues" evidence="6">
    <location>
        <begin position="267"/>
        <end position="326"/>
    </location>
</feature>
<organism evidence="8 9">
    <name type="scientific">Morella rubra</name>
    <name type="common">Chinese bayberry</name>
    <dbReference type="NCBI Taxonomy" id="262757"/>
    <lineage>
        <taxon>Eukaryota</taxon>
        <taxon>Viridiplantae</taxon>
        <taxon>Streptophyta</taxon>
        <taxon>Embryophyta</taxon>
        <taxon>Tracheophyta</taxon>
        <taxon>Spermatophyta</taxon>
        <taxon>Magnoliopsida</taxon>
        <taxon>eudicotyledons</taxon>
        <taxon>Gunneridae</taxon>
        <taxon>Pentapetalae</taxon>
        <taxon>rosids</taxon>
        <taxon>fabids</taxon>
        <taxon>Fagales</taxon>
        <taxon>Myricaceae</taxon>
        <taxon>Morella</taxon>
    </lineage>
</organism>
<accession>A0A6A1UGL7</accession>
<feature type="compositionally biased region" description="Basic and acidic residues" evidence="6">
    <location>
        <begin position="250"/>
        <end position="260"/>
    </location>
</feature>
<dbReference type="PANTHER" id="PTHR33729">
    <property type="entry name" value="METHYL-CPG BINDING DOMAIN CONTAINING PROTEIN, EXPRESSED"/>
    <property type="match status" value="1"/>
</dbReference>
<evidence type="ECO:0000259" key="7">
    <source>
        <dbReference type="Pfam" id="PF01429"/>
    </source>
</evidence>
<feature type="domain" description="MBD" evidence="7">
    <location>
        <begin position="55"/>
        <end position="109"/>
    </location>
</feature>
<feature type="compositionally biased region" description="Basic and acidic residues" evidence="6">
    <location>
        <begin position="217"/>
        <end position="240"/>
    </location>
</feature>
<evidence type="ECO:0000256" key="1">
    <source>
        <dbReference type="ARBA" id="ARBA00004123"/>
    </source>
</evidence>
<proteinExistence type="predicted"/>
<dbReference type="InterPro" id="IPR016177">
    <property type="entry name" value="DNA-bd_dom_sf"/>
</dbReference>
<dbReference type="SUPFAM" id="SSF54171">
    <property type="entry name" value="DNA-binding domain"/>
    <property type="match status" value="1"/>
</dbReference>
<feature type="compositionally biased region" description="Polar residues" evidence="6">
    <location>
        <begin position="182"/>
        <end position="197"/>
    </location>
</feature>
<dbReference type="Gene3D" id="3.30.890.10">
    <property type="entry name" value="Methyl-cpg-binding Protein 2, Chain A"/>
    <property type="match status" value="1"/>
</dbReference>
<keyword evidence="4" id="KW-0804">Transcription</keyword>
<dbReference type="GO" id="GO:0005634">
    <property type="term" value="C:nucleus"/>
    <property type="evidence" value="ECO:0007669"/>
    <property type="project" value="UniProtKB-SubCell"/>
</dbReference>